<organism evidence="1 2">
    <name type="scientific">Mycena venus</name>
    <dbReference type="NCBI Taxonomy" id="2733690"/>
    <lineage>
        <taxon>Eukaryota</taxon>
        <taxon>Fungi</taxon>
        <taxon>Dikarya</taxon>
        <taxon>Basidiomycota</taxon>
        <taxon>Agaricomycotina</taxon>
        <taxon>Agaricomycetes</taxon>
        <taxon>Agaricomycetidae</taxon>
        <taxon>Agaricales</taxon>
        <taxon>Marasmiineae</taxon>
        <taxon>Mycenaceae</taxon>
        <taxon>Mycena</taxon>
    </lineage>
</organism>
<protein>
    <recommendedName>
        <fullName evidence="3">F-box domain-containing protein</fullName>
    </recommendedName>
</protein>
<dbReference type="Proteomes" id="UP000620124">
    <property type="component" value="Unassembled WGS sequence"/>
</dbReference>
<sequence length="386" mass="42825">MCSDAANGTCTSRHHVPRLPQEILDVIVDNVEDMVSLEACSLVCWAFVPASRKHIFRAISLEMLTDAPLKLHATLLRSPHIASYIRDFAIRRTPNPNLSPYLASGGDWTAVPPSLASAILRLISLETLERLHILNVSNVSAALLHSALSLRVLSLYYVSLDPSPDSHITARLEGFWGYMQSLGSTHFSNVRQLAVNPIPNSRNSPQNFARILSAVELTLERLDIQWYELSFEQFNVSGVDTSRLRLLRTVQLHIIMEEPGVIVPKYLPHAIHNLVVGNPLLESITFVLHIPNVSGAEVPGLKDVARRLRKLDAYLGGSDIGRGFPALREAIWKIVPECSPPSLVPDYAAFFQTNLSRTHSRGILSVEQGCRKRGKAVVPWLPHMSV</sequence>
<reference evidence="1" key="1">
    <citation type="submission" date="2020-05" db="EMBL/GenBank/DDBJ databases">
        <title>Mycena genomes resolve the evolution of fungal bioluminescence.</title>
        <authorList>
            <person name="Tsai I.J."/>
        </authorList>
    </citation>
    <scope>NUCLEOTIDE SEQUENCE</scope>
    <source>
        <strain evidence="1">CCC161011</strain>
    </source>
</reference>
<comment type="caution">
    <text evidence="1">The sequence shown here is derived from an EMBL/GenBank/DDBJ whole genome shotgun (WGS) entry which is preliminary data.</text>
</comment>
<gene>
    <name evidence="1" type="ORF">MVEN_01958100</name>
</gene>
<dbReference type="AlphaFoldDB" id="A0A8H6XH08"/>
<name>A0A8H6XH08_9AGAR</name>
<keyword evidence="2" id="KW-1185">Reference proteome</keyword>
<evidence type="ECO:0000313" key="1">
    <source>
        <dbReference type="EMBL" id="KAF7340386.1"/>
    </source>
</evidence>
<dbReference type="OrthoDB" id="3048163at2759"/>
<proteinExistence type="predicted"/>
<evidence type="ECO:0008006" key="3">
    <source>
        <dbReference type="Google" id="ProtNLM"/>
    </source>
</evidence>
<accession>A0A8H6XH08</accession>
<evidence type="ECO:0000313" key="2">
    <source>
        <dbReference type="Proteomes" id="UP000620124"/>
    </source>
</evidence>
<dbReference type="EMBL" id="JACAZI010000019">
    <property type="protein sequence ID" value="KAF7340386.1"/>
    <property type="molecule type" value="Genomic_DNA"/>
</dbReference>